<reference evidence="4" key="2">
    <citation type="submission" date="2013-05" db="EMBL/GenBank/DDBJ databases">
        <authorList>
            <person name="Carter J.-M."/>
            <person name="Baker S.C."/>
            <person name="Pink R."/>
            <person name="Carter D.R.F."/>
            <person name="Collins A."/>
            <person name="Tomlin J."/>
            <person name="Gibbs M."/>
            <person name="Breuker C.J."/>
        </authorList>
    </citation>
    <scope>NUCLEOTIDE SEQUENCE</scope>
    <source>
        <tissue evidence="4">Ovary</tissue>
    </source>
</reference>
<evidence type="ECO:0000259" key="3">
    <source>
        <dbReference type="PROSITE" id="PS50014"/>
    </source>
</evidence>
<dbReference type="SUPFAM" id="SSF47370">
    <property type="entry name" value="Bromodomain"/>
    <property type="match status" value="1"/>
</dbReference>
<proteinExistence type="predicted"/>
<feature type="domain" description="Bromo" evidence="3">
    <location>
        <begin position="1"/>
        <end position="46"/>
    </location>
</feature>
<dbReference type="PROSITE" id="PS50014">
    <property type="entry name" value="BROMODOMAIN_2"/>
    <property type="match status" value="1"/>
</dbReference>
<protein>
    <submittedName>
        <fullName evidence="4">E3 ubiquitin-protein ligase TRIM33</fullName>
    </submittedName>
</protein>
<organism evidence="4">
    <name type="scientific">Pararge aegeria</name>
    <name type="common">speckled wood butterfly</name>
    <dbReference type="NCBI Taxonomy" id="116150"/>
    <lineage>
        <taxon>Eukaryota</taxon>
        <taxon>Metazoa</taxon>
        <taxon>Ecdysozoa</taxon>
        <taxon>Arthropoda</taxon>
        <taxon>Hexapoda</taxon>
        <taxon>Insecta</taxon>
        <taxon>Pterygota</taxon>
        <taxon>Neoptera</taxon>
        <taxon>Endopterygota</taxon>
        <taxon>Lepidoptera</taxon>
        <taxon>Glossata</taxon>
        <taxon>Ditrysia</taxon>
        <taxon>Papilionoidea</taxon>
        <taxon>Nymphalidae</taxon>
        <taxon>Satyrinae</taxon>
        <taxon>Satyrini</taxon>
        <taxon>Parargina</taxon>
        <taxon>Pararge</taxon>
    </lineage>
</organism>
<evidence type="ECO:0000256" key="2">
    <source>
        <dbReference type="PROSITE-ProRule" id="PRU00035"/>
    </source>
</evidence>
<keyword evidence="1 2" id="KW-0103">Bromodomain</keyword>
<dbReference type="Gene3D" id="1.20.920.10">
    <property type="entry name" value="Bromodomain-like"/>
    <property type="match status" value="1"/>
</dbReference>
<dbReference type="InterPro" id="IPR001487">
    <property type="entry name" value="Bromodomain"/>
</dbReference>
<sequence>MCLDVIRLRLQPRAADRYTHAAQFVADVRLLFRNAYRYNPAESQIHKDARRLEEFFDAQLAKWLPDYTHWPGEGEPPCKRARAP</sequence>
<evidence type="ECO:0000313" key="4">
    <source>
        <dbReference type="EMBL" id="JAA80375.1"/>
    </source>
</evidence>
<dbReference type="AlphaFoldDB" id="S4P256"/>
<name>S4P256_9NEOP</name>
<dbReference type="InterPro" id="IPR036427">
    <property type="entry name" value="Bromodomain-like_sf"/>
</dbReference>
<dbReference type="EMBL" id="GAIX01012185">
    <property type="protein sequence ID" value="JAA80375.1"/>
    <property type="molecule type" value="Transcribed_RNA"/>
</dbReference>
<evidence type="ECO:0000256" key="1">
    <source>
        <dbReference type="ARBA" id="ARBA00023117"/>
    </source>
</evidence>
<dbReference type="PANTHER" id="PTHR45926">
    <property type="entry name" value="OSJNBA0053K19.4 PROTEIN"/>
    <property type="match status" value="1"/>
</dbReference>
<dbReference type="Pfam" id="PF00439">
    <property type="entry name" value="Bromodomain"/>
    <property type="match status" value="1"/>
</dbReference>
<reference evidence="4" key="1">
    <citation type="journal article" date="2013" name="BMC Genomics">
        <title>Unscrambling butterfly oogenesis.</title>
        <authorList>
            <person name="Carter J.M."/>
            <person name="Baker S.C."/>
            <person name="Pink R."/>
            <person name="Carter D.R."/>
            <person name="Collins A."/>
            <person name="Tomlin J."/>
            <person name="Gibbs M."/>
            <person name="Breuker C.J."/>
        </authorList>
    </citation>
    <scope>NUCLEOTIDE SEQUENCE</scope>
    <source>
        <tissue evidence="4">Ovary</tissue>
    </source>
</reference>
<accession>S4P256</accession>